<dbReference type="EMBL" id="JAWDJW010006402">
    <property type="protein sequence ID" value="KAK3064902.1"/>
    <property type="molecule type" value="Genomic_DNA"/>
</dbReference>
<evidence type="ECO:0000313" key="1">
    <source>
        <dbReference type="EMBL" id="KAK3064902.1"/>
    </source>
</evidence>
<dbReference type="Proteomes" id="UP001186974">
    <property type="component" value="Unassembled WGS sequence"/>
</dbReference>
<name>A0ACC3DBM5_9PEZI</name>
<keyword evidence="2" id="KW-1185">Reference proteome</keyword>
<gene>
    <name evidence="1" type="ORF">LTS18_002858</name>
</gene>
<protein>
    <submittedName>
        <fullName evidence="1">Uncharacterized protein</fullName>
    </submittedName>
</protein>
<comment type="caution">
    <text evidence="1">The sequence shown here is derived from an EMBL/GenBank/DDBJ whole genome shotgun (WGS) entry which is preliminary data.</text>
</comment>
<accession>A0ACC3DBM5</accession>
<proteinExistence type="predicted"/>
<reference evidence="1" key="1">
    <citation type="submission" date="2024-09" db="EMBL/GenBank/DDBJ databases">
        <title>Black Yeasts Isolated from many extreme environments.</title>
        <authorList>
            <person name="Coleine C."/>
            <person name="Stajich J.E."/>
            <person name="Selbmann L."/>
        </authorList>
    </citation>
    <scope>NUCLEOTIDE SEQUENCE</scope>
    <source>
        <strain evidence="1">CCFEE 5737</strain>
    </source>
</reference>
<evidence type="ECO:0000313" key="2">
    <source>
        <dbReference type="Proteomes" id="UP001186974"/>
    </source>
</evidence>
<sequence length="144" mass="14636">MAELAEEDALYALLWETAALGVKVAVEAMRLPGWPGAWKEKVVRLPCEKGDGDSVHGGEDDSEDEDNTQVAGDAEAEGGTRSNGGGIIGEGGEEDSAGSDDAFNPMVEDLIGVVGANEARQSIAAGTSEAADSAGAQDVDGETV</sequence>
<organism evidence="1 2">
    <name type="scientific">Coniosporium uncinatum</name>
    <dbReference type="NCBI Taxonomy" id="93489"/>
    <lineage>
        <taxon>Eukaryota</taxon>
        <taxon>Fungi</taxon>
        <taxon>Dikarya</taxon>
        <taxon>Ascomycota</taxon>
        <taxon>Pezizomycotina</taxon>
        <taxon>Dothideomycetes</taxon>
        <taxon>Dothideomycetes incertae sedis</taxon>
        <taxon>Coniosporium</taxon>
    </lineage>
</organism>